<accession>A0A8J8NTR8</accession>
<feature type="compositionally biased region" description="Polar residues" evidence="1">
    <location>
        <begin position="11"/>
        <end position="31"/>
    </location>
</feature>
<sequence length="257" mass="29436">MYSSRVLPQKLKSNGNSPRQSNSKSTIPRAQTSTPPYDIFLFVLLRDFLRCEVQSSSNFIREMGIHTDASHCPEISKLSKAASDFANNEDVLRLHITVAKAFIMQFCQGQAHMSDPVESNFLWDVVLKSKHLFAKIAAICMLEHDAVSSSHILWKREVVDVAYDEWMVRDSQEFQLSDIVSVFVQIVENLHSESIFGRVILNEEGFAVCSLAKKPYQLVAVYNLRSGFYHIILFSIFQYQSYQQISQYKPPNQMPQN</sequence>
<protein>
    <submittedName>
        <fullName evidence="2">Uncharacterized protein</fullName>
    </submittedName>
</protein>
<evidence type="ECO:0000313" key="3">
    <source>
        <dbReference type="Proteomes" id="UP000785679"/>
    </source>
</evidence>
<feature type="region of interest" description="Disordered" evidence="1">
    <location>
        <begin position="1"/>
        <end position="31"/>
    </location>
</feature>
<dbReference type="Proteomes" id="UP000785679">
    <property type="component" value="Unassembled WGS sequence"/>
</dbReference>
<name>A0A8J8NTR8_HALGN</name>
<organism evidence="2 3">
    <name type="scientific">Halteria grandinella</name>
    <dbReference type="NCBI Taxonomy" id="5974"/>
    <lineage>
        <taxon>Eukaryota</taxon>
        <taxon>Sar</taxon>
        <taxon>Alveolata</taxon>
        <taxon>Ciliophora</taxon>
        <taxon>Intramacronucleata</taxon>
        <taxon>Spirotrichea</taxon>
        <taxon>Stichotrichia</taxon>
        <taxon>Sporadotrichida</taxon>
        <taxon>Halteriidae</taxon>
        <taxon>Halteria</taxon>
    </lineage>
</organism>
<reference evidence="2" key="1">
    <citation type="submission" date="2019-06" db="EMBL/GenBank/DDBJ databases">
        <authorList>
            <person name="Zheng W."/>
        </authorList>
    </citation>
    <scope>NUCLEOTIDE SEQUENCE</scope>
    <source>
        <strain evidence="2">QDHG01</strain>
    </source>
</reference>
<gene>
    <name evidence="2" type="ORF">FGO68_gene17545</name>
</gene>
<dbReference type="AlphaFoldDB" id="A0A8J8NTR8"/>
<keyword evidence="3" id="KW-1185">Reference proteome</keyword>
<proteinExistence type="predicted"/>
<comment type="caution">
    <text evidence="2">The sequence shown here is derived from an EMBL/GenBank/DDBJ whole genome shotgun (WGS) entry which is preliminary data.</text>
</comment>
<evidence type="ECO:0000313" key="2">
    <source>
        <dbReference type="EMBL" id="TNV81817.1"/>
    </source>
</evidence>
<dbReference type="EMBL" id="RRYP01005705">
    <property type="protein sequence ID" value="TNV81817.1"/>
    <property type="molecule type" value="Genomic_DNA"/>
</dbReference>
<evidence type="ECO:0000256" key="1">
    <source>
        <dbReference type="SAM" id="MobiDB-lite"/>
    </source>
</evidence>